<accession>A0A1E3LW40</accession>
<gene>
    <name evidence="1" type="ORF">BFL28_19115</name>
</gene>
<dbReference type="EMBL" id="MDDS01000040">
    <property type="protein sequence ID" value="ODP37030.1"/>
    <property type="molecule type" value="Genomic_DNA"/>
</dbReference>
<reference evidence="1 2" key="1">
    <citation type="submission" date="2016-08" db="EMBL/GenBank/DDBJ databases">
        <title>Draft genome of the agarase producing Sphingomonas sp. MCT13.</title>
        <authorList>
            <person name="D'Andrea M.M."/>
            <person name="Rossolini G.M."/>
            <person name="Thaller M.C."/>
        </authorList>
    </citation>
    <scope>NUCLEOTIDE SEQUENCE [LARGE SCALE GENOMIC DNA]</scope>
    <source>
        <strain evidence="1 2">MCT13</strain>
    </source>
</reference>
<dbReference type="Gene3D" id="1.10.3230.30">
    <property type="entry name" value="Phage gp6-like head-tail connector protein"/>
    <property type="match status" value="1"/>
</dbReference>
<dbReference type="STRING" id="1888892.BFL28_19115"/>
<sequence length="182" mass="19443">MDSPPFPQAAIAAAREAVRAELRIDGSGDDAAIERMAAAALALCEAFTGQALIAREWEQMLTPSREWQLLSPVPAIAIGGVEAVDVDAVGTAVPAGRYAIDIDAGGRGWVRIAAKEGEQRFRVQLTAGLCAGWDELPPPIMQGVTRMAAHLLEARDGSAPPAAVAALWRPWRRMRLSPERRA</sequence>
<dbReference type="RefSeq" id="WP_069321213.1">
    <property type="nucleotide sequence ID" value="NZ_MDDS01000040.1"/>
</dbReference>
<comment type="caution">
    <text evidence="1">The sequence shown here is derived from an EMBL/GenBank/DDBJ whole genome shotgun (WGS) entry which is preliminary data.</text>
</comment>
<dbReference type="AlphaFoldDB" id="A0A1E3LW40"/>
<dbReference type="NCBIfam" id="TIGR02215">
    <property type="entry name" value="phage_chp_gp8"/>
    <property type="match status" value="1"/>
</dbReference>
<protein>
    <recommendedName>
        <fullName evidence="3">PhiE125 gp8 family phage protein</fullName>
    </recommendedName>
</protein>
<evidence type="ECO:0008006" key="3">
    <source>
        <dbReference type="Google" id="ProtNLM"/>
    </source>
</evidence>
<dbReference type="OrthoDB" id="8478788at2"/>
<name>A0A1E3LW40_9SPHN</name>
<dbReference type="Proteomes" id="UP000094487">
    <property type="component" value="Unassembled WGS sequence"/>
</dbReference>
<organism evidence="1 2">
    <name type="scientific">Sphingomonas turrisvirgatae</name>
    <dbReference type="NCBI Taxonomy" id="1888892"/>
    <lineage>
        <taxon>Bacteria</taxon>
        <taxon>Pseudomonadati</taxon>
        <taxon>Pseudomonadota</taxon>
        <taxon>Alphaproteobacteria</taxon>
        <taxon>Sphingomonadales</taxon>
        <taxon>Sphingomonadaceae</taxon>
        <taxon>Sphingomonas</taxon>
    </lineage>
</organism>
<evidence type="ECO:0000313" key="2">
    <source>
        <dbReference type="Proteomes" id="UP000094487"/>
    </source>
</evidence>
<dbReference type="InterPro" id="IPR011738">
    <property type="entry name" value="Phage_CHP"/>
</dbReference>
<keyword evidence="2" id="KW-1185">Reference proteome</keyword>
<evidence type="ECO:0000313" key="1">
    <source>
        <dbReference type="EMBL" id="ODP37030.1"/>
    </source>
</evidence>
<proteinExistence type="predicted"/>